<dbReference type="Proteomes" id="UP000627838">
    <property type="component" value="Unassembled WGS sequence"/>
</dbReference>
<evidence type="ECO:0000313" key="1">
    <source>
        <dbReference type="EMBL" id="MBE1534353.1"/>
    </source>
</evidence>
<organism evidence="1 2">
    <name type="scientific">Actinomadura algeriensis</name>
    <dbReference type="NCBI Taxonomy" id="1679523"/>
    <lineage>
        <taxon>Bacteria</taxon>
        <taxon>Bacillati</taxon>
        <taxon>Actinomycetota</taxon>
        <taxon>Actinomycetes</taxon>
        <taxon>Streptosporangiales</taxon>
        <taxon>Thermomonosporaceae</taxon>
        <taxon>Actinomadura</taxon>
    </lineage>
</organism>
<sequence length="61" mass="6139">MNDPATMCPTEPIDLSGLTLGQLEDVPSSAIALALLDILDPARGDIAVAGFDAFTPAAPAS</sequence>
<dbReference type="RefSeq" id="WP_192760742.1">
    <property type="nucleotide sequence ID" value="NZ_JADBDZ010000001.1"/>
</dbReference>
<protein>
    <submittedName>
        <fullName evidence="1">FXSXX-COOH protein</fullName>
    </submittedName>
</protein>
<reference evidence="1 2" key="1">
    <citation type="submission" date="2020-10" db="EMBL/GenBank/DDBJ databases">
        <title>Sequencing the genomes of 1000 actinobacteria strains.</title>
        <authorList>
            <person name="Klenk H.-P."/>
        </authorList>
    </citation>
    <scope>NUCLEOTIDE SEQUENCE [LARGE SCALE GENOMIC DNA]</scope>
    <source>
        <strain evidence="1 2">DSM 46744</strain>
    </source>
</reference>
<dbReference type="EMBL" id="JADBDZ010000001">
    <property type="protein sequence ID" value="MBE1534353.1"/>
    <property type="molecule type" value="Genomic_DNA"/>
</dbReference>
<comment type="caution">
    <text evidence="1">The sequence shown here is derived from an EMBL/GenBank/DDBJ whole genome shotgun (WGS) entry which is preliminary data.</text>
</comment>
<gene>
    <name evidence="1" type="ORF">H4W34_004186</name>
</gene>
<accession>A0ABR9JUV7</accession>
<proteinExistence type="predicted"/>
<evidence type="ECO:0000313" key="2">
    <source>
        <dbReference type="Proteomes" id="UP000627838"/>
    </source>
</evidence>
<name>A0ABR9JUV7_9ACTN</name>
<keyword evidence="2" id="KW-1185">Reference proteome</keyword>